<dbReference type="Pfam" id="PF24696">
    <property type="entry name" value="UGSC"/>
    <property type="match status" value="1"/>
</dbReference>
<protein>
    <recommendedName>
        <fullName evidence="2">UGSC-like domain-containing protein</fullName>
    </recommendedName>
</protein>
<dbReference type="AlphaFoldDB" id="A0A844ZNF1"/>
<evidence type="ECO:0000256" key="1">
    <source>
        <dbReference type="SAM" id="MobiDB-lite"/>
    </source>
</evidence>
<comment type="caution">
    <text evidence="3">The sequence shown here is derived from an EMBL/GenBank/DDBJ whole genome shotgun (WGS) entry which is preliminary data.</text>
</comment>
<evidence type="ECO:0000313" key="3">
    <source>
        <dbReference type="EMBL" id="MXO89901.1"/>
    </source>
</evidence>
<dbReference type="EMBL" id="WTYX01000001">
    <property type="protein sequence ID" value="MXO89901.1"/>
    <property type="molecule type" value="Genomic_DNA"/>
</dbReference>
<proteinExistence type="predicted"/>
<dbReference type="InterPro" id="IPR057767">
    <property type="entry name" value="UGSC-like_dom"/>
</dbReference>
<feature type="domain" description="UGSC-like" evidence="2">
    <location>
        <begin position="5"/>
        <end position="175"/>
    </location>
</feature>
<dbReference type="RefSeq" id="WP_160603411.1">
    <property type="nucleotide sequence ID" value="NZ_WTYX01000001.1"/>
</dbReference>
<dbReference type="Proteomes" id="UP000442714">
    <property type="component" value="Unassembled WGS sequence"/>
</dbReference>
<name>A0A844ZNF1_9SPHN</name>
<feature type="region of interest" description="Disordered" evidence="1">
    <location>
        <begin position="1"/>
        <end position="29"/>
    </location>
</feature>
<evidence type="ECO:0000259" key="2">
    <source>
        <dbReference type="Pfam" id="PF24696"/>
    </source>
</evidence>
<accession>A0A844ZNF1</accession>
<organism evidence="3 4">
    <name type="scientific">Pontixanthobacter aquaemixtae</name>
    <dbReference type="NCBI Taxonomy" id="1958940"/>
    <lineage>
        <taxon>Bacteria</taxon>
        <taxon>Pseudomonadati</taxon>
        <taxon>Pseudomonadota</taxon>
        <taxon>Alphaproteobacteria</taxon>
        <taxon>Sphingomonadales</taxon>
        <taxon>Erythrobacteraceae</taxon>
        <taxon>Pontixanthobacter</taxon>
    </lineage>
</organism>
<reference evidence="3 4" key="1">
    <citation type="submission" date="2019-12" db="EMBL/GenBank/DDBJ databases">
        <title>Genomic-based taxomic classification of the family Erythrobacteraceae.</title>
        <authorList>
            <person name="Xu L."/>
        </authorList>
    </citation>
    <scope>NUCLEOTIDE SEQUENCE [LARGE SCALE GENOMIC DNA]</scope>
    <source>
        <strain evidence="3 4">KCTC 52763</strain>
    </source>
</reference>
<gene>
    <name evidence="3" type="ORF">GRI41_03630</name>
</gene>
<keyword evidence="4" id="KW-1185">Reference proteome</keyword>
<dbReference type="OrthoDB" id="2990547at2"/>
<evidence type="ECO:0000313" key="4">
    <source>
        <dbReference type="Proteomes" id="UP000442714"/>
    </source>
</evidence>
<sequence length="186" mass="20256">MSSIKVLDPTANRQSDNASPGPDAGPLAGKKIGIRVDQIWRCWDWISENWEAKFRAAGAEVSYWRSTNRSGEEGEEQLRSLVEWLDTLDCAIFGLANCGSCTGWTVHDAIASANAGLPTTVVATQNFEEFAHELSERGGRSGMRVHVLPYPLNELSRAEVDPVAEEYFDGLIKVMGASIGEQKAAA</sequence>